<dbReference type="KEGG" id="cate:C2869_17315"/>
<dbReference type="CDD" id="cd10032">
    <property type="entry name" value="UDG-F6_HDG"/>
    <property type="match status" value="1"/>
</dbReference>
<accession>A0A2S0VV75</accession>
<evidence type="ECO:0000259" key="1">
    <source>
        <dbReference type="SMART" id="SM00986"/>
    </source>
</evidence>
<reference evidence="2 3" key="1">
    <citation type="submission" date="2018-01" db="EMBL/GenBank/DDBJ databases">
        <title>Genome sequence of a Cantenovulum-like bacteria.</title>
        <authorList>
            <person name="Tan W.R."/>
            <person name="Lau N.-S."/>
            <person name="Go F."/>
            <person name="Amirul A.-A.A."/>
        </authorList>
    </citation>
    <scope>NUCLEOTIDE SEQUENCE [LARGE SCALE GENOMIC DNA]</scope>
    <source>
        <strain evidence="2 3">CCB-QB4</strain>
    </source>
</reference>
<dbReference type="Gene3D" id="3.40.470.10">
    <property type="entry name" value="Uracil-DNA glycosylase-like domain"/>
    <property type="match status" value="1"/>
</dbReference>
<dbReference type="InterPro" id="IPR036895">
    <property type="entry name" value="Uracil-DNA_glycosylase-like_sf"/>
</dbReference>
<dbReference type="Pfam" id="PF03167">
    <property type="entry name" value="UDG"/>
    <property type="match status" value="1"/>
</dbReference>
<dbReference type="InterPro" id="IPR005122">
    <property type="entry name" value="Uracil-DNA_glycosylase-like"/>
</dbReference>
<evidence type="ECO:0000313" key="3">
    <source>
        <dbReference type="Proteomes" id="UP000244441"/>
    </source>
</evidence>
<dbReference type="AlphaFoldDB" id="A0A2S0VV75"/>
<dbReference type="SMART" id="SM00986">
    <property type="entry name" value="UDG"/>
    <property type="match status" value="1"/>
</dbReference>
<feature type="domain" description="Uracil-DNA glycosylase-like" evidence="1">
    <location>
        <begin position="16"/>
        <end position="175"/>
    </location>
</feature>
<proteinExistence type="predicted"/>
<organism evidence="2 3">
    <name type="scientific">Saccharobesus litoralis</name>
    <dbReference type="NCBI Taxonomy" id="2172099"/>
    <lineage>
        <taxon>Bacteria</taxon>
        <taxon>Pseudomonadati</taxon>
        <taxon>Pseudomonadota</taxon>
        <taxon>Gammaproteobacteria</taxon>
        <taxon>Alteromonadales</taxon>
        <taxon>Alteromonadaceae</taxon>
        <taxon>Saccharobesus</taxon>
    </lineage>
</organism>
<protein>
    <submittedName>
        <fullName evidence="2">DNA-deoxyinosine glycosylase</fullName>
    </submittedName>
</protein>
<keyword evidence="3" id="KW-1185">Reference proteome</keyword>
<sequence length="179" mass="20315">MTTSFLDKPSDLLSSFGCIAYPDAKLLILGSMPGKASLEQNQYYAHPRNAFWPIMAELFGFSLTLDYQQRLQKLVDNQVALWDVMKHCQRQSSLDSDIVESSIVANDFVGLLKQHANINAIALNGKKAQQSFQRYVWQGLFSEFPHVKIIELPSTSPANARMKLQEKIDVWQTNLRPVL</sequence>
<dbReference type="InterPro" id="IPR026353">
    <property type="entry name" value="Hypoxan-DNA_Glyclase"/>
</dbReference>
<dbReference type="SMART" id="SM00987">
    <property type="entry name" value="UreE_C"/>
    <property type="match status" value="1"/>
</dbReference>
<evidence type="ECO:0000313" key="2">
    <source>
        <dbReference type="EMBL" id="AWB68072.1"/>
    </source>
</evidence>
<dbReference type="EMBL" id="CP026604">
    <property type="protein sequence ID" value="AWB68072.1"/>
    <property type="molecule type" value="Genomic_DNA"/>
</dbReference>
<name>A0A2S0VV75_9ALTE</name>
<gene>
    <name evidence="2" type="ORF">C2869_17315</name>
</gene>
<dbReference type="RefSeq" id="WP_108604137.1">
    <property type="nucleotide sequence ID" value="NZ_CP026604.1"/>
</dbReference>
<dbReference type="NCBIfam" id="TIGR04274">
    <property type="entry name" value="hypoxanDNAglyco"/>
    <property type="match status" value="1"/>
</dbReference>
<dbReference type="SUPFAM" id="SSF52141">
    <property type="entry name" value="Uracil-DNA glycosylase-like"/>
    <property type="match status" value="1"/>
</dbReference>
<dbReference type="Proteomes" id="UP000244441">
    <property type="component" value="Chromosome"/>
</dbReference>
<dbReference type="OrthoDB" id="9799921at2"/>